<keyword evidence="7" id="KW-0677">Repeat</keyword>
<keyword evidence="8 11" id="KW-1133">Transmembrane helix</keyword>
<evidence type="ECO:0000256" key="3">
    <source>
        <dbReference type="ARBA" id="ARBA00022475"/>
    </source>
</evidence>
<dbReference type="GO" id="GO:0006952">
    <property type="term" value="P:defense response"/>
    <property type="evidence" value="ECO:0007669"/>
    <property type="project" value="UniProtKB-ARBA"/>
</dbReference>
<dbReference type="InterPro" id="IPR032675">
    <property type="entry name" value="LRR_dom_sf"/>
</dbReference>
<evidence type="ECO:0000256" key="11">
    <source>
        <dbReference type="SAM" id="Phobius"/>
    </source>
</evidence>
<proteinExistence type="inferred from homology"/>
<evidence type="ECO:0000313" key="16">
    <source>
        <dbReference type="Proteomes" id="UP000235145"/>
    </source>
</evidence>
<dbReference type="PANTHER" id="PTHR48063:SF99">
    <property type="entry name" value="LEUCINE-RICH REPEAT-CONTAINING, PLANT-TYPE, LEUCINE-RICH REPEAT DOMAIN SUPERFAMILY"/>
    <property type="match status" value="1"/>
</dbReference>
<dbReference type="Pfam" id="PF00560">
    <property type="entry name" value="LRR_1"/>
    <property type="match status" value="6"/>
</dbReference>
<dbReference type="Proteomes" id="UP000235145">
    <property type="component" value="Unassembled WGS sequence"/>
</dbReference>
<evidence type="ECO:0000256" key="10">
    <source>
        <dbReference type="ARBA" id="ARBA00023180"/>
    </source>
</evidence>
<evidence type="ECO:0000256" key="1">
    <source>
        <dbReference type="ARBA" id="ARBA00004251"/>
    </source>
</evidence>
<dbReference type="InterPro" id="IPR001611">
    <property type="entry name" value="Leu-rich_rpt"/>
</dbReference>
<dbReference type="SMART" id="SM00369">
    <property type="entry name" value="LRR_TYP"/>
    <property type="match status" value="9"/>
</dbReference>
<evidence type="ECO:0000256" key="4">
    <source>
        <dbReference type="ARBA" id="ARBA00022614"/>
    </source>
</evidence>
<comment type="similarity">
    <text evidence="2">Belongs to the RLP family.</text>
</comment>
<keyword evidence="16" id="KW-1185">Reference proteome</keyword>
<dbReference type="InterPro" id="IPR055414">
    <property type="entry name" value="LRR_R13L4/SHOC2-like"/>
</dbReference>
<dbReference type="Pfam" id="PF23598">
    <property type="entry name" value="LRR_14"/>
    <property type="match status" value="1"/>
</dbReference>
<evidence type="ECO:0000256" key="8">
    <source>
        <dbReference type="ARBA" id="ARBA00022989"/>
    </source>
</evidence>
<comment type="caution">
    <text evidence="15">The sequence shown here is derived from an EMBL/GenBank/DDBJ whole genome shotgun (WGS) entry which is preliminary data.</text>
</comment>
<dbReference type="FunFam" id="3.80.10.10:FF:000095">
    <property type="entry name" value="LRR receptor-like serine/threonine-protein kinase GSO1"/>
    <property type="match status" value="1"/>
</dbReference>
<gene>
    <name evidence="15" type="ORF">LSAT_V11C200097530</name>
</gene>
<dbReference type="GO" id="GO:0051707">
    <property type="term" value="P:response to other organism"/>
    <property type="evidence" value="ECO:0007669"/>
    <property type="project" value="UniProtKB-ARBA"/>
</dbReference>
<evidence type="ECO:0008006" key="17">
    <source>
        <dbReference type="Google" id="ProtNLM"/>
    </source>
</evidence>
<dbReference type="GO" id="GO:0005886">
    <property type="term" value="C:plasma membrane"/>
    <property type="evidence" value="ECO:0007669"/>
    <property type="project" value="UniProtKB-SubCell"/>
</dbReference>
<evidence type="ECO:0000256" key="12">
    <source>
        <dbReference type="SAM" id="SignalP"/>
    </source>
</evidence>
<dbReference type="SUPFAM" id="SSF52047">
    <property type="entry name" value="RNI-like"/>
    <property type="match status" value="1"/>
</dbReference>
<dbReference type="InterPro" id="IPR003591">
    <property type="entry name" value="Leu-rich_rpt_typical-subtyp"/>
</dbReference>
<feature type="chain" id="PRO_5040241700" description="Leucine-rich repeat-containing N-terminal plant-type domain-containing protein" evidence="12">
    <location>
        <begin position="20"/>
        <end position="1291"/>
    </location>
</feature>
<accession>A0A9R1WF29</accession>
<dbReference type="Gene3D" id="3.80.10.10">
    <property type="entry name" value="Ribonuclease Inhibitor"/>
    <property type="match status" value="4"/>
</dbReference>
<dbReference type="SUPFAM" id="SSF52058">
    <property type="entry name" value="L domain-like"/>
    <property type="match status" value="2"/>
</dbReference>
<dbReference type="FunFam" id="3.80.10.10:FF:000213">
    <property type="entry name" value="Tyrosine-sulfated glycopeptide receptor 1"/>
    <property type="match status" value="1"/>
</dbReference>
<keyword evidence="10" id="KW-0325">Glycoprotein</keyword>
<keyword evidence="3" id="KW-1003">Cell membrane</keyword>
<evidence type="ECO:0000256" key="5">
    <source>
        <dbReference type="ARBA" id="ARBA00022692"/>
    </source>
</evidence>
<evidence type="ECO:0000313" key="15">
    <source>
        <dbReference type="EMBL" id="KAJ0222703.1"/>
    </source>
</evidence>
<evidence type="ECO:0000259" key="13">
    <source>
        <dbReference type="Pfam" id="PF08263"/>
    </source>
</evidence>
<dbReference type="InterPro" id="IPR046956">
    <property type="entry name" value="RLP23-like"/>
</dbReference>
<evidence type="ECO:0000259" key="14">
    <source>
        <dbReference type="Pfam" id="PF23598"/>
    </source>
</evidence>
<feature type="transmembrane region" description="Helical" evidence="11">
    <location>
        <begin position="1218"/>
        <end position="1241"/>
    </location>
</feature>
<feature type="signal peptide" evidence="12">
    <location>
        <begin position="1"/>
        <end position="19"/>
    </location>
</feature>
<dbReference type="PANTHER" id="PTHR48063">
    <property type="entry name" value="LRR RECEPTOR-LIKE KINASE"/>
    <property type="match status" value="1"/>
</dbReference>
<name>A0A9R1WF29_LACSA</name>
<protein>
    <recommendedName>
        <fullName evidence="17">Leucine-rich repeat-containing N-terminal plant-type domain-containing protein</fullName>
    </recommendedName>
</protein>
<dbReference type="Pfam" id="PF13855">
    <property type="entry name" value="LRR_8"/>
    <property type="match status" value="2"/>
</dbReference>
<dbReference type="Pfam" id="PF08263">
    <property type="entry name" value="LRRNT_2"/>
    <property type="match status" value="1"/>
</dbReference>
<evidence type="ECO:0000256" key="6">
    <source>
        <dbReference type="ARBA" id="ARBA00022729"/>
    </source>
</evidence>
<evidence type="ECO:0000256" key="2">
    <source>
        <dbReference type="ARBA" id="ARBA00009592"/>
    </source>
</evidence>
<keyword evidence="9 11" id="KW-0472">Membrane</keyword>
<feature type="domain" description="Disease resistance R13L4/SHOC-2-like LRR" evidence="14">
    <location>
        <begin position="640"/>
        <end position="835"/>
    </location>
</feature>
<organism evidence="15 16">
    <name type="scientific">Lactuca sativa</name>
    <name type="common">Garden lettuce</name>
    <dbReference type="NCBI Taxonomy" id="4236"/>
    <lineage>
        <taxon>Eukaryota</taxon>
        <taxon>Viridiplantae</taxon>
        <taxon>Streptophyta</taxon>
        <taxon>Embryophyta</taxon>
        <taxon>Tracheophyta</taxon>
        <taxon>Spermatophyta</taxon>
        <taxon>Magnoliopsida</taxon>
        <taxon>eudicotyledons</taxon>
        <taxon>Gunneridae</taxon>
        <taxon>Pentapetalae</taxon>
        <taxon>asterids</taxon>
        <taxon>campanulids</taxon>
        <taxon>Asterales</taxon>
        <taxon>Asteraceae</taxon>
        <taxon>Cichorioideae</taxon>
        <taxon>Cichorieae</taxon>
        <taxon>Lactucinae</taxon>
        <taxon>Lactuca</taxon>
    </lineage>
</organism>
<dbReference type="PRINTS" id="PR00019">
    <property type="entry name" value="LEURICHRPT"/>
</dbReference>
<evidence type="ECO:0000256" key="7">
    <source>
        <dbReference type="ARBA" id="ARBA00022737"/>
    </source>
</evidence>
<comment type="subcellular location">
    <subcellularLocation>
        <location evidence="1">Cell membrane</location>
        <topology evidence="1">Single-pass type I membrane protein</topology>
    </subcellularLocation>
</comment>
<sequence>MVPYAMWLPCSLKFVTLQAFCIIEGPETVQDFDKMDIQEIQDNIRSRRNKIFLHMEEVRRLRIQQRIKSAELGISDEEQDGELPNFPSFIPFLPPLLELKLGIGGTSYADFISSMHLPMQLSDVDPIVASFSGGAVGVISALMVVEINNVKQQEHKRCKYCLGTGYLACARCASTGAIVLIDPVASANGGNQPLSPPKTERCSNCSGAGKVMCPTCLCTGMAMAIVALFPLCTLSSNDVLCKDDERQALLEFKHGLIDEADRLASWVGEKTDCCTWTGIVCDNSTGHVQKIHLSNNHCYTDEYSTAKEYEECFNQRLRGNLSSSLLHLKQLKHLDLSSNNFGGIQIPSFMGSFKNMRYLNLSRSRFGGSIPPQLGNLSELRILSLGSFHNAIFERELTSMSNNMHWLSSLHRLHHLDMSGVDLSKATDWLQVINTLPSLVELHLSHSSLSHTHIDIYPNVASLNLTSLAHLDLSDNYFINSSLPRWIFSITTLVSLDLSWCGFHHFYNPSSIDIFSNLTSVESLHVPDNPFMNYWLVLKGLSSHVGRNLISLDIRFCAVSSSVLDDALHNLTSLLSLDLSENELTKTIPKSLANLCNLRHVNLGGNHFSNTSLTSVLESFFECKLPRLESLSVGSSGLSGQLPYEIGRLTYLVDLQLGGNRFVGMIPDSIGRLSSLRSLNLQNNLISGPIPFSIGRLSSLEMLDLSDNQLNGSLPNGLGQLSKLVLLAFSNNRLTGSVTKSHFAKLARLKILLGAGNNLALRSHLANWIPSFRLRMLSLSCWDLGPQFPSWLQVYMDLVYVDISNTRISSTIPDSFWRSLPDLFYLDMSQNHIQGIFPARMIPASIQVLDVSSNEFGGLLPQLSNGNASSALILDLSNNSFSGSLRHLLCPNSEKVVAVLNLANNRLSGIIPDCWHKWPSLSFLNLENNNLSGRIPISLGSLSSLGSLNMCNNKLSGRLHMKNLTNLQILQLAGNELVGTIPAWFGRELPNLRILDVRSNNFYGDITHQLCNLTSIQILDLGDNNLSGNIPRCFKIFGFLTGKEANSKDQFNFSPFQDMDALGSASLVIKGREDTYSTILGLVMVLDLSSNNFSGQIPSELMDLKALRSLNLSRNQLTGRIPDKIGDLKLLESFDVSLNSLSGELPLNLSSLSFLSNFNVSFNNLTGRVPSSTQLQGFSESSFLGNKLCGHPLTKTCAVVAVARDQEEDKNGSHGADWGLIISIVSGLIAGFWAVLTPLILSTTWRIAYFGFLNKLSFSLKNSNLYLLNKPGSKRASKAKLGWFQGGVFGF</sequence>
<dbReference type="InterPro" id="IPR013210">
    <property type="entry name" value="LRR_N_plant-typ"/>
</dbReference>
<keyword evidence="5 11" id="KW-0812">Transmembrane</keyword>
<keyword evidence="4" id="KW-0433">Leucine-rich repeat</keyword>
<keyword evidence="6 12" id="KW-0732">Signal</keyword>
<dbReference type="EMBL" id="NBSK02000002">
    <property type="protein sequence ID" value="KAJ0222703.1"/>
    <property type="molecule type" value="Genomic_DNA"/>
</dbReference>
<reference evidence="15 16" key="1">
    <citation type="journal article" date="2017" name="Nat. Commun.">
        <title>Genome assembly with in vitro proximity ligation data and whole-genome triplication in lettuce.</title>
        <authorList>
            <person name="Reyes-Chin-Wo S."/>
            <person name="Wang Z."/>
            <person name="Yang X."/>
            <person name="Kozik A."/>
            <person name="Arikit S."/>
            <person name="Song C."/>
            <person name="Xia L."/>
            <person name="Froenicke L."/>
            <person name="Lavelle D.O."/>
            <person name="Truco M.J."/>
            <person name="Xia R."/>
            <person name="Zhu S."/>
            <person name="Xu C."/>
            <person name="Xu H."/>
            <person name="Xu X."/>
            <person name="Cox K."/>
            <person name="Korf I."/>
            <person name="Meyers B.C."/>
            <person name="Michelmore R.W."/>
        </authorList>
    </citation>
    <scope>NUCLEOTIDE SEQUENCE [LARGE SCALE GENOMIC DNA]</scope>
    <source>
        <strain evidence="16">cv. Salinas</strain>
        <tissue evidence="15">Seedlings</tissue>
    </source>
</reference>
<feature type="domain" description="Leucine-rich repeat-containing N-terminal plant-type" evidence="13">
    <location>
        <begin position="243"/>
        <end position="282"/>
    </location>
</feature>
<evidence type="ECO:0000256" key="9">
    <source>
        <dbReference type="ARBA" id="ARBA00023136"/>
    </source>
</evidence>